<sequence>MTVSGCGEDTPDEPAKPTNTKPSQPAPEQTSETADPQAKEKDEVLRSYSGMWTEQMKAYRKADAKGTDLEKYATLKALGRFELDLARMKKAGTVVRGELGHEDTRVTQLDLKAKVPTAKVTDCMDISKWQTYNTKQKKVIPFPDGQPLRYQATASAERWEGRWMITEFTTHGDKKC</sequence>
<evidence type="ECO:0000313" key="3">
    <source>
        <dbReference type="Proteomes" id="UP001224661"/>
    </source>
</evidence>
<gene>
    <name evidence="2" type="ORF">QIS99_28260</name>
</gene>
<dbReference type="RefSeq" id="WP_282516535.1">
    <property type="nucleotide sequence ID" value="NZ_JASCIR010000037.1"/>
</dbReference>
<evidence type="ECO:0000256" key="1">
    <source>
        <dbReference type="SAM" id="MobiDB-lite"/>
    </source>
</evidence>
<keyword evidence="3" id="KW-1185">Reference proteome</keyword>
<reference evidence="2 3" key="1">
    <citation type="submission" date="2023-05" db="EMBL/GenBank/DDBJ databases">
        <title>Draft genome sequence of Streptomyces sp. B-S-A8 isolated from a cave soil in Thailand.</title>
        <authorList>
            <person name="Chamroensaksri N."/>
            <person name="Muangham S."/>
        </authorList>
    </citation>
    <scope>NUCLEOTIDE SEQUENCE [LARGE SCALE GENOMIC DNA]</scope>
    <source>
        <strain evidence="2 3">B-S-A8</strain>
    </source>
</reference>
<accession>A0ABT6S2C7</accession>
<evidence type="ECO:0000313" key="2">
    <source>
        <dbReference type="EMBL" id="MDI3390056.1"/>
    </source>
</evidence>
<comment type="caution">
    <text evidence="2">The sequence shown here is derived from an EMBL/GenBank/DDBJ whole genome shotgun (WGS) entry which is preliminary data.</text>
</comment>
<dbReference type="Proteomes" id="UP001224661">
    <property type="component" value="Unassembled WGS sequence"/>
</dbReference>
<protein>
    <recommendedName>
        <fullName evidence="4">Secreted protein/lipoprotein</fullName>
    </recommendedName>
</protein>
<evidence type="ECO:0008006" key="4">
    <source>
        <dbReference type="Google" id="ProtNLM"/>
    </source>
</evidence>
<feature type="compositionally biased region" description="Polar residues" evidence="1">
    <location>
        <begin position="17"/>
        <end position="34"/>
    </location>
</feature>
<organism evidence="2 3">
    <name type="scientific">Streptomyces solicavernae</name>
    <dbReference type="NCBI Taxonomy" id="3043614"/>
    <lineage>
        <taxon>Bacteria</taxon>
        <taxon>Bacillati</taxon>
        <taxon>Actinomycetota</taxon>
        <taxon>Actinomycetes</taxon>
        <taxon>Kitasatosporales</taxon>
        <taxon>Streptomycetaceae</taxon>
        <taxon>Streptomyces</taxon>
    </lineage>
</organism>
<dbReference type="EMBL" id="JASCIR010000037">
    <property type="protein sequence ID" value="MDI3390056.1"/>
    <property type="molecule type" value="Genomic_DNA"/>
</dbReference>
<feature type="region of interest" description="Disordered" evidence="1">
    <location>
        <begin position="1"/>
        <end position="42"/>
    </location>
</feature>
<name>A0ABT6S2C7_9ACTN</name>
<proteinExistence type="predicted"/>